<evidence type="ECO:0000313" key="1">
    <source>
        <dbReference type="EMBL" id="KAK3032695.1"/>
    </source>
</evidence>
<keyword evidence="2" id="KW-1185">Reference proteome</keyword>
<comment type="caution">
    <text evidence="1">The sequence shown here is derived from an EMBL/GenBank/DDBJ whole genome shotgun (WGS) entry which is preliminary data.</text>
</comment>
<reference evidence="1" key="1">
    <citation type="submission" date="2022-12" db="EMBL/GenBank/DDBJ databases">
        <title>Draft genome assemblies for two species of Escallonia (Escalloniales).</title>
        <authorList>
            <person name="Chanderbali A."/>
            <person name="Dervinis C."/>
            <person name="Anghel I."/>
            <person name="Soltis D."/>
            <person name="Soltis P."/>
            <person name="Zapata F."/>
        </authorList>
    </citation>
    <scope>NUCLEOTIDE SEQUENCE</scope>
    <source>
        <strain evidence="1">UCBG64.0493</strain>
        <tissue evidence="1">Leaf</tissue>
    </source>
</reference>
<organism evidence="1 2">
    <name type="scientific">Escallonia herrerae</name>
    <dbReference type="NCBI Taxonomy" id="1293975"/>
    <lineage>
        <taxon>Eukaryota</taxon>
        <taxon>Viridiplantae</taxon>
        <taxon>Streptophyta</taxon>
        <taxon>Embryophyta</taxon>
        <taxon>Tracheophyta</taxon>
        <taxon>Spermatophyta</taxon>
        <taxon>Magnoliopsida</taxon>
        <taxon>eudicotyledons</taxon>
        <taxon>Gunneridae</taxon>
        <taxon>Pentapetalae</taxon>
        <taxon>asterids</taxon>
        <taxon>campanulids</taxon>
        <taxon>Escalloniales</taxon>
        <taxon>Escalloniaceae</taxon>
        <taxon>Escallonia</taxon>
    </lineage>
</organism>
<protein>
    <submittedName>
        <fullName evidence="1">Uncharacterized protein</fullName>
    </submittedName>
</protein>
<evidence type="ECO:0000313" key="2">
    <source>
        <dbReference type="Proteomes" id="UP001188597"/>
    </source>
</evidence>
<gene>
    <name evidence="1" type="ORF">RJ639_036759</name>
</gene>
<accession>A0AA88WY39</accession>
<dbReference type="EMBL" id="JAVXUP010000260">
    <property type="protein sequence ID" value="KAK3032695.1"/>
    <property type="molecule type" value="Genomic_DNA"/>
</dbReference>
<dbReference type="Proteomes" id="UP001188597">
    <property type="component" value="Unassembled WGS sequence"/>
</dbReference>
<proteinExistence type="predicted"/>
<sequence>MHEGEEDRLKYMEWETLRGMECEQNSCEDNVLEKGSDPAKIRSYLWRKRARFQMEEGIEGNAGSTHKNSLSLRPICSHIGRAGILEQLHKEPVEANLLPSSVTWACNSSEGVKVAGLRSNSARLGQKAATAGLPVPSCELGHVIQA</sequence>
<dbReference type="AlphaFoldDB" id="A0AA88WY39"/>
<name>A0AA88WY39_9ASTE</name>